<gene>
    <name evidence="1" type="ORF">ATANTOWER_029739</name>
</gene>
<dbReference type="EMBL" id="JAHUTI010068920">
    <property type="protein sequence ID" value="MED6253698.1"/>
    <property type="molecule type" value="Genomic_DNA"/>
</dbReference>
<accession>A0ABU7BT26</accession>
<proteinExistence type="predicted"/>
<organism evidence="1 2">
    <name type="scientific">Ataeniobius toweri</name>
    <dbReference type="NCBI Taxonomy" id="208326"/>
    <lineage>
        <taxon>Eukaryota</taxon>
        <taxon>Metazoa</taxon>
        <taxon>Chordata</taxon>
        <taxon>Craniata</taxon>
        <taxon>Vertebrata</taxon>
        <taxon>Euteleostomi</taxon>
        <taxon>Actinopterygii</taxon>
        <taxon>Neopterygii</taxon>
        <taxon>Teleostei</taxon>
        <taxon>Neoteleostei</taxon>
        <taxon>Acanthomorphata</taxon>
        <taxon>Ovalentaria</taxon>
        <taxon>Atherinomorphae</taxon>
        <taxon>Cyprinodontiformes</taxon>
        <taxon>Goodeidae</taxon>
        <taxon>Ataeniobius</taxon>
    </lineage>
</organism>
<dbReference type="Proteomes" id="UP001345963">
    <property type="component" value="Unassembled WGS sequence"/>
</dbReference>
<evidence type="ECO:0000313" key="1">
    <source>
        <dbReference type="EMBL" id="MED6253698.1"/>
    </source>
</evidence>
<sequence length="62" mass="6962">MLSGWRFRGDGDGGSALEGDALKAGLWLGYDGCVFVGDCFALQLFHWLRINPRPRTFQHSFD</sequence>
<feature type="non-terminal residue" evidence="1">
    <location>
        <position position="62"/>
    </location>
</feature>
<protein>
    <submittedName>
        <fullName evidence="1">Uncharacterized protein</fullName>
    </submittedName>
</protein>
<reference evidence="1 2" key="1">
    <citation type="submission" date="2021-07" db="EMBL/GenBank/DDBJ databases">
        <authorList>
            <person name="Palmer J.M."/>
        </authorList>
    </citation>
    <scope>NUCLEOTIDE SEQUENCE [LARGE SCALE GENOMIC DNA]</scope>
    <source>
        <strain evidence="1 2">AT_MEX2019</strain>
        <tissue evidence="1">Muscle</tissue>
    </source>
</reference>
<evidence type="ECO:0000313" key="2">
    <source>
        <dbReference type="Proteomes" id="UP001345963"/>
    </source>
</evidence>
<keyword evidence="2" id="KW-1185">Reference proteome</keyword>
<comment type="caution">
    <text evidence="1">The sequence shown here is derived from an EMBL/GenBank/DDBJ whole genome shotgun (WGS) entry which is preliminary data.</text>
</comment>
<name>A0ABU7BT26_9TELE</name>